<dbReference type="OrthoDB" id="10326708at2759"/>
<reference evidence="1" key="1">
    <citation type="submission" date="2020-08" db="EMBL/GenBank/DDBJ databases">
        <title>Multicomponent nature underlies the extraordinary mechanical properties of spider dragline silk.</title>
        <authorList>
            <person name="Kono N."/>
            <person name="Nakamura H."/>
            <person name="Mori M."/>
            <person name="Yoshida Y."/>
            <person name="Ohtoshi R."/>
            <person name="Malay A.D."/>
            <person name="Moran D.A.P."/>
            <person name="Tomita M."/>
            <person name="Numata K."/>
            <person name="Arakawa K."/>
        </authorList>
    </citation>
    <scope>NUCLEOTIDE SEQUENCE</scope>
</reference>
<gene>
    <name evidence="1" type="ORF">NPIL_317891</name>
</gene>
<proteinExistence type="predicted"/>
<evidence type="ECO:0000313" key="1">
    <source>
        <dbReference type="EMBL" id="GFT21795.1"/>
    </source>
</evidence>
<evidence type="ECO:0000313" key="2">
    <source>
        <dbReference type="Proteomes" id="UP000887013"/>
    </source>
</evidence>
<sequence>MASLCSCAVTNLPCNGCGWMMKRFRGTYTREKKEHFCRIVARLRLHPWNGLLPFDSGSLVKSSRVQRGGQRVGLMVGRSSEWKMWDFKSNHSKVQLF</sequence>
<dbReference type="AlphaFoldDB" id="A0A8X6NLC1"/>
<protein>
    <submittedName>
        <fullName evidence="1">Uncharacterized protein</fullName>
    </submittedName>
</protein>
<organism evidence="1 2">
    <name type="scientific">Nephila pilipes</name>
    <name type="common">Giant wood spider</name>
    <name type="synonym">Nephila maculata</name>
    <dbReference type="NCBI Taxonomy" id="299642"/>
    <lineage>
        <taxon>Eukaryota</taxon>
        <taxon>Metazoa</taxon>
        <taxon>Ecdysozoa</taxon>
        <taxon>Arthropoda</taxon>
        <taxon>Chelicerata</taxon>
        <taxon>Arachnida</taxon>
        <taxon>Araneae</taxon>
        <taxon>Araneomorphae</taxon>
        <taxon>Entelegynae</taxon>
        <taxon>Araneoidea</taxon>
        <taxon>Nephilidae</taxon>
        <taxon>Nephila</taxon>
    </lineage>
</organism>
<keyword evidence="2" id="KW-1185">Reference proteome</keyword>
<name>A0A8X6NLC1_NEPPI</name>
<accession>A0A8X6NLC1</accession>
<comment type="caution">
    <text evidence="1">The sequence shown here is derived from an EMBL/GenBank/DDBJ whole genome shotgun (WGS) entry which is preliminary data.</text>
</comment>
<dbReference type="EMBL" id="BMAW01105958">
    <property type="protein sequence ID" value="GFT21795.1"/>
    <property type="molecule type" value="Genomic_DNA"/>
</dbReference>
<dbReference type="Proteomes" id="UP000887013">
    <property type="component" value="Unassembled WGS sequence"/>
</dbReference>